<dbReference type="Proteomes" id="UP000499080">
    <property type="component" value="Unassembled WGS sequence"/>
</dbReference>
<protein>
    <submittedName>
        <fullName evidence="1">Uncharacterized protein</fullName>
    </submittedName>
</protein>
<comment type="caution">
    <text evidence="1">The sequence shown here is derived from an EMBL/GenBank/DDBJ whole genome shotgun (WGS) entry which is preliminary data.</text>
</comment>
<proteinExistence type="predicted"/>
<accession>A0A4Y2H9J1</accession>
<name>A0A4Y2H9J1_ARAVE</name>
<evidence type="ECO:0000313" key="2">
    <source>
        <dbReference type="Proteomes" id="UP000499080"/>
    </source>
</evidence>
<keyword evidence="2" id="KW-1185">Reference proteome</keyword>
<sequence>MQFPSSLYPCPSTVQEQTNKGWIKGRGALSLFPNRQKLIPLGHVTHLFGGSHHQEGGQEMKVRAVAVSDEGDVSDYLFLSSYRKDECNRTVEAR</sequence>
<dbReference type="EMBL" id="BGPR01001816">
    <property type="protein sequence ID" value="GBM62433.1"/>
    <property type="molecule type" value="Genomic_DNA"/>
</dbReference>
<reference evidence="1 2" key="1">
    <citation type="journal article" date="2019" name="Sci. Rep.">
        <title>Orb-weaving spider Araneus ventricosus genome elucidates the spidroin gene catalogue.</title>
        <authorList>
            <person name="Kono N."/>
            <person name="Nakamura H."/>
            <person name="Ohtoshi R."/>
            <person name="Moran D.A.P."/>
            <person name="Shinohara A."/>
            <person name="Yoshida Y."/>
            <person name="Fujiwara M."/>
            <person name="Mori M."/>
            <person name="Tomita M."/>
            <person name="Arakawa K."/>
        </authorList>
    </citation>
    <scope>NUCLEOTIDE SEQUENCE [LARGE SCALE GENOMIC DNA]</scope>
</reference>
<organism evidence="1 2">
    <name type="scientific">Araneus ventricosus</name>
    <name type="common">Orbweaver spider</name>
    <name type="synonym">Epeira ventricosa</name>
    <dbReference type="NCBI Taxonomy" id="182803"/>
    <lineage>
        <taxon>Eukaryota</taxon>
        <taxon>Metazoa</taxon>
        <taxon>Ecdysozoa</taxon>
        <taxon>Arthropoda</taxon>
        <taxon>Chelicerata</taxon>
        <taxon>Arachnida</taxon>
        <taxon>Araneae</taxon>
        <taxon>Araneomorphae</taxon>
        <taxon>Entelegynae</taxon>
        <taxon>Araneoidea</taxon>
        <taxon>Araneidae</taxon>
        <taxon>Araneus</taxon>
    </lineage>
</organism>
<dbReference type="OrthoDB" id="10397831at2759"/>
<dbReference type="AlphaFoldDB" id="A0A4Y2H9J1"/>
<evidence type="ECO:0000313" key="1">
    <source>
        <dbReference type="EMBL" id="GBM62433.1"/>
    </source>
</evidence>
<gene>
    <name evidence="1" type="ORF">AVEN_180844_1</name>
</gene>